<evidence type="ECO:0000256" key="4">
    <source>
        <dbReference type="ARBA" id="ARBA00022803"/>
    </source>
</evidence>
<dbReference type="AlphaFoldDB" id="A0A9P1IBU0"/>
<keyword evidence="4" id="KW-0802">TPR repeat</keyword>
<comment type="caution">
    <text evidence="7">The sequence shown here is derived from an EMBL/GenBank/DDBJ whole genome shotgun (WGS) entry which is preliminary data.</text>
</comment>
<sequence>MLLSRLRSNRKKSNAASSSQPRKVQKMPELEEFLMKKDYQGAISLLEFKAKESPEWDEARSLWLGHCYFHAGEYRKAADIYEPMLEREECPPDASLFLGCCYFFLGMYPEARATAEKAPKSPLFVRLMFHLAHKTGDEKRLMTFHQQLSENLEDQLSLASIHYLRMHYADAVEVYKNILTSQPSLIALNVYMAMCYYKMDYFDVAQDVLAVYLQAFPESPAAQNLAACIRYKSWSGKSALPGVENLMKTNLYPSAREIIRHNQVVFNCGDGALQVWPNQVNDAMSLCNELEPHLPYEFLVKAITFTLHGYIKESKDHLKTAEQFFKMVGESTAECDTIPGRLSMASSLFLQQKYDEVIVYLDSVREYHQESDVYLLNIAQARLACRHYKEAEEAFLRVTGPERDQPLYKFMLARSFIYNQKPHYAWDIMTKTRNTKDAASLMKLIAHDCYKAGEYYYSVKAFAQLEKSDPSPENWQGKRGATAGLFRLFVHGKAPKEQMAEALGYVAQTHHSHAEFLSYVIKNWAKSHSINFDK</sequence>
<dbReference type="GO" id="GO:0035720">
    <property type="term" value="P:intraciliary anterograde transport"/>
    <property type="evidence" value="ECO:0007669"/>
    <property type="project" value="TreeGrafter"/>
</dbReference>
<dbReference type="PANTHER" id="PTHR14781">
    <property type="entry name" value="INTRAFLAGELLAR TRANSPORT PROTEIN 56"/>
    <property type="match status" value="1"/>
</dbReference>
<dbReference type="GO" id="GO:0030992">
    <property type="term" value="C:intraciliary transport particle B"/>
    <property type="evidence" value="ECO:0007669"/>
    <property type="project" value="TreeGrafter"/>
</dbReference>
<dbReference type="PANTHER" id="PTHR14781:SF0">
    <property type="entry name" value="INTRAFLAGELLAR TRANSPORT PROTEIN 56"/>
    <property type="match status" value="1"/>
</dbReference>
<evidence type="ECO:0000256" key="1">
    <source>
        <dbReference type="ARBA" id="ARBA00004138"/>
    </source>
</evidence>
<dbReference type="Pfam" id="PF12895">
    <property type="entry name" value="ANAPC3"/>
    <property type="match status" value="1"/>
</dbReference>
<dbReference type="EMBL" id="CANHGI010000002">
    <property type="protein sequence ID" value="CAI5442234.1"/>
    <property type="molecule type" value="Genomic_DNA"/>
</dbReference>
<evidence type="ECO:0000256" key="6">
    <source>
        <dbReference type="SAM" id="MobiDB-lite"/>
    </source>
</evidence>
<reference evidence="7" key="1">
    <citation type="submission" date="2022-11" db="EMBL/GenBank/DDBJ databases">
        <authorList>
            <person name="Kikuchi T."/>
        </authorList>
    </citation>
    <scope>NUCLEOTIDE SEQUENCE</scope>
    <source>
        <strain evidence="7">PS1010</strain>
    </source>
</reference>
<dbReference type="InterPro" id="IPR030511">
    <property type="entry name" value="TTC26"/>
</dbReference>
<name>A0A9P1IBU0_9PELO</name>
<evidence type="ECO:0000256" key="2">
    <source>
        <dbReference type="ARBA" id="ARBA00007834"/>
    </source>
</evidence>
<dbReference type="InterPro" id="IPR011990">
    <property type="entry name" value="TPR-like_helical_dom_sf"/>
</dbReference>
<dbReference type="GO" id="GO:0036064">
    <property type="term" value="C:ciliary basal body"/>
    <property type="evidence" value="ECO:0007669"/>
    <property type="project" value="TreeGrafter"/>
</dbReference>
<comment type="subcellular location">
    <subcellularLocation>
        <location evidence="1">Cell projection</location>
        <location evidence="1">Cilium</location>
    </subcellularLocation>
</comment>
<comment type="similarity">
    <text evidence="2">Belongs to the IFT56 family.</text>
</comment>
<evidence type="ECO:0000256" key="3">
    <source>
        <dbReference type="ARBA" id="ARBA00022737"/>
    </source>
</evidence>
<dbReference type="SUPFAM" id="SSF48452">
    <property type="entry name" value="TPR-like"/>
    <property type="match status" value="2"/>
</dbReference>
<dbReference type="GO" id="GO:0120170">
    <property type="term" value="F:intraciliary transport particle B binding"/>
    <property type="evidence" value="ECO:0007669"/>
    <property type="project" value="TreeGrafter"/>
</dbReference>
<organism evidence="7 8">
    <name type="scientific">Caenorhabditis angaria</name>
    <dbReference type="NCBI Taxonomy" id="860376"/>
    <lineage>
        <taxon>Eukaryota</taxon>
        <taxon>Metazoa</taxon>
        <taxon>Ecdysozoa</taxon>
        <taxon>Nematoda</taxon>
        <taxon>Chromadorea</taxon>
        <taxon>Rhabditida</taxon>
        <taxon>Rhabditina</taxon>
        <taxon>Rhabditomorpha</taxon>
        <taxon>Rhabditoidea</taxon>
        <taxon>Rhabditidae</taxon>
        <taxon>Peloderinae</taxon>
        <taxon>Caenorhabditis</taxon>
    </lineage>
</organism>
<dbReference type="Proteomes" id="UP001152747">
    <property type="component" value="Unassembled WGS sequence"/>
</dbReference>
<dbReference type="OrthoDB" id="95390at2759"/>
<accession>A0A9P1IBU0</accession>
<keyword evidence="3" id="KW-0677">Repeat</keyword>
<evidence type="ECO:0000313" key="8">
    <source>
        <dbReference type="Proteomes" id="UP001152747"/>
    </source>
</evidence>
<keyword evidence="8" id="KW-1185">Reference proteome</keyword>
<dbReference type="GO" id="GO:0035735">
    <property type="term" value="P:intraciliary transport involved in cilium assembly"/>
    <property type="evidence" value="ECO:0007669"/>
    <property type="project" value="TreeGrafter"/>
</dbReference>
<dbReference type="Gene3D" id="1.25.40.10">
    <property type="entry name" value="Tetratricopeptide repeat domain"/>
    <property type="match status" value="3"/>
</dbReference>
<evidence type="ECO:0008006" key="9">
    <source>
        <dbReference type="Google" id="ProtNLM"/>
    </source>
</evidence>
<evidence type="ECO:0000313" key="7">
    <source>
        <dbReference type="EMBL" id="CAI5442234.1"/>
    </source>
</evidence>
<gene>
    <name evidence="7" type="ORF">CAMP_LOCUS4871</name>
</gene>
<keyword evidence="5" id="KW-0966">Cell projection</keyword>
<dbReference type="GO" id="GO:0097546">
    <property type="term" value="C:ciliary base"/>
    <property type="evidence" value="ECO:0007669"/>
    <property type="project" value="TreeGrafter"/>
</dbReference>
<feature type="region of interest" description="Disordered" evidence="6">
    <location>
        <begin position="1"/>
        <end position="25"/>
    </location>
</feature>
<evidence type="ECO:0000256" key="5">
    <source>
        <dbReference type="ARBA" id="ARBA00023273"/>
    </source>
</evidence>
<protein>
    <recommendedName>
        <fullName evidence="9">Tetratricopeptide repeat protein 26</fullName>
    </recommendedName>
</protein>
<proteinExistence type="inferred from homology"/>